<name>A0ABV8YZ18_9ACTN</name>
<evidence type="ECO:0000259" key="6">
    <source>
        <dbReference type="Pfam" id="PF08281"/>
    </source>
</evidence>
<dbReference type="InterPro" id="IPR013324">
    <property type="entry name" value="RNA_pol_sigma_r3/r4-like"/>
</dbReference>
<dbReference type="EMBL" id="JBHSFG010000059">
    <property type="protein sequence ID" value="MFC4469304.1"/>
    <property type="molecule type" value="Genomic_DNA"/>
</dbReference>
<proteinExistence type="inferred from homology"/>
<evidence type="ECO:0000256" key="2">
    <source>
        <dbReference type="ARBA" id="ARBA00023015"/>
    </source>
</evidence>
<dbReference type="CDD" id="cd06171">
    <property type="entry name" value="Sigma70_r4"/>
    <property type="match status" value="1"/>
</dbReference>
<dbReference type="Pfam" id="PF08281">
    <property type="entry name" value="Sigma70_r4_2"/>
    <property type="match status" value="1"/>
</dbReference>
<evidence type="ECO:0000256" key="1">
    <source>
        <dbReference type="ARBA" id="ARBA00010641"/>
    </source>
</evidence>
<keyword evidence="2" id="KW-0805">Transcription regulation</keyword>
<protein>
    <submittedName>
        <fullName evidence="7">RNA polymerase sigma factor</fullName>
    </submittedName>
</protein>
<dbReference type="NCBIfam" id="TIGR02937">
    <property type="entry name" value="sigma70-ECF"/>
    <property type="match status" value="1"/>
</dbReference>
<organism evidence="7 8">
    <name type="scientific">Streptomyces xiangluensis</name>
    <dbReference type="NCBI Taxonomy" id="2665720"/>
    <lineage>
        <taxon>Bacteria</taxon>
        <taxon>Bacillati</taxon>
        <taxon>Actinomycetota</taxon>
        <taxon>Actinomycetes</taxon>
        <taxon>Kitasatosporales</taxon>
        <taxon>Streptomycetaceae</taxon>
        <taxon>Streptomyces</taxon>
    </lineage>
</organism>
<dbReference type="InterPro" id="IPR014284">
    <property type="entry name" value="RNA_pol_sigma-70_dom"/>
</dbReference>
<dbReference type="InterPro" id="IPR013249">
    <property type="entry name" value="RNA_pol_sigma70_r4_t2"/>
</dbReference>
<dbReference type="PANTHER" id="PTHR43133:SF8">
    <property type="entry name" value="RNA POLYMERASE SIGMA FACTOR HI_1459-RELATED"/>
    <property type="match status" value="1"/>
</dbReference>
<evidence type="ECO:0000256" key="3">
    <source>
        <dbReference type="ARBA" id="ARBA00023082"/>
    </source>
</evidence>
<keyword evidence="3" id="KW-0731">Sigma factor</keyword>
<keyword evidence="8" id="KW-1185">Reference proteome</keyword>
<dbReference type="RefSeq" id="WP_386348051.1">
    <property type="nucleotide sequence ID" value="NZ_JBHSFG010000059.1"/>
</dbReference>
<dbReference type="PANTHER" id="PTHR43133">
    <property type="entry name" value="RNA POLYMERASE ECF-TYPE SIGMA FACTO"/>
    <property type="match status" value="1"/>
</dbReference>
<dbReference type="Gene3D" id="1.10.10.10">
    <property type="entry name" value="Winged helix-like DNA-binding domain superfamily/Winged helix DNA-binding domain"/>
    <property type="match status" value="1"/>
</dbReference>
<accession>A0ABV8YZ18</accession>
<evidence type="ECO:0000256" key="4">
    <source>
        <dbReference type="ARBA" id="ARBA00023125"/>
    </source>
</evidence>
<sequence>MVDGAFEQLLVSWPEVLAKESPASYAWQVLKHRTIDVARARGRRETLIDTAAFEATASNSAADPFGPLEESIGLYRAIDSLPERQRDVIVLLYSHGHSVREAADHLGLSPAQVCSTAWVARRRLQQTLGLAE</sequence>
<keyword evidence="4" id="KW-0238">DNA-binding</keyword>
<dbReference type="SUPFAM" id="SSF88659">
    <property type="entry name" value="Sigma3 and sigma4 domains of RNA polymerase sigma factors"/>
    <property type="match status" value="1"/>
</dbReference>
<keyword evidence="5" id="KW-0804">Transcription</keyword>
<evidence type="ECO:0000313" key="8">
    <source>
        <dbReference type="Proteomes" id="UP001596012"/>
    </source>
</evidence>
<dbReference type="Proteomes" id="UP001596012">
    <property type="component" value="Unassembled WGS sequence"/>
</dbReference>
<dbReference type="InterPro" id="IPR039425">
    <property type="entry name" value="RNA_pol_sigma-70-like"/>
</dbReference>
<comment type="caution">
    <text evidence="7">The sequence shown here is derived from an EMBL/GenBank/DDBJ whole genome shotgun (WGS) entry which is preliminary data.</text>
</comment>
<gene>
    <name evidence="7" type="ORF">ACFPH6_33130</name>
</gene>
<reference evidence="8" key="1">
    <citation type="journal article" date="2019" name="Int. J. Syst. Evol. Microbiol.">
        <title>The Global Catalogue of Microorganisms (GCM) 10K type strain sequencing project: providing services to taxonomists for standard genome sequencing and annotation.</title>
        <authorList>
            <consortium name="The Broad Institute Genomics Platform"/>
            <consortium name="The Broad Institute Genome Sequencing Center for Infectious Disease"/>
            <person name="Wu L."/>
            <person name="Ma J."/>
        </authorList>
    </citation>
    <scope>NUCLEOTIDE SEQUENCE [LARGE SCALE GENOMIC DNA]</scope>
    <source>
        <strain evidence="8">DT43</strain>
    </source>
</reference>
<evidence type="ECO:0000256" key="5">
    <source>
        <dbReference type="ARBA" id="ARBA00023163"/>
    </source>
</evidence>
<feature type="domain" description="RNA polymerase sigma factor 70 region 4 type 2" evidence="6">
    <location>
        <begin position="74"/>
        <end position="113"/>
    </location>
</feature>
<comment type="similarity">
    <text evidence="1">Belongs to the sigma-70 factor family. ECF subfamily.</text>
</comment>
<evidence type="ECO:0000313" key="7">
    <source>
        <dbReference type="EMBL" id="MFC4469304.1"/>
    </source>
</evidence>
<dbReference type="InterPro" id="IPR036388">
    <property type="entry name" value="WH-like_DNA-bd_sf"/>
</dbReference>